<dbReference type="Proteomes" id="UP000694844">
    <property type="component" value="Chromosome 3"/>
</dbReference>
<dbReference type="FunFam" id="3.40.50.300:FF:000614">
    <property type="entry name" value="ATP-dependent DNA helicase"/>
    <property type="match status" value="1"/>
</dbReference>
<keyword evidence="13" id="KW-0067">ATP-binding</keyword>
<evidence type="ECO:0000256" key="22">
    <source>
        <dbReference type="ARBA" id="ARBA00074289"/>
    </source>
</evidence>
<dbReference type="GO" id="GO:0006260">
    <property type="term" value="P:DNA replication"/>
    <property type="evidence" value="ECO:0007669"/>
    <property type="project" value="UniProtKB-KW"/>
</dbReference>
<evidence type="ECO:0000256" key="19">
    <source>
        <dbReference type="ARBA" id="ARBA00034617"/>
    </source>
</evidence>
<comment type="similarity">
    <text evidence="3">Belongs to the helicase family. RecQ subfamily.</text>
</comment>
<dbReference type="FunFam" id="3.40.50.300:FF:000444">
    <property type="entry name" value="ATP-dependent DNA helicase"/>
    <property type="match status" value="1"/>
</dbReference>
<dbReference type="RefSeq" id="XP_022322855.1">
    <property type="nucleotide sequence ID" value="XM_022467147.1"/>
</dbReference>
<comment type="catalytic activity">
    <reaction evidence="21">
        <text>ATP + H2O = ADP + phosphate + H(+)</text>
        <dbReference type="Rhea" id="RHEA:13065"/>
        <dbReference type="ChEBI" id="CHEBI:15377"/>
        <dbReference type="ChEBI" id="CHEBI:15378"/>
        <dbReference type="ChEBI" id="CHEBI:30616"/>
        <dbReference type="ChEBI" id="CHEBI:43474"/>
        <dbReference type="ChEBI" id="CHEBI:456216"/>
    </reaction>
</comment>
<keyword evidence="18" id="KW-0131">Cell cycle</keyword>
<feature type="compositionally biased region" description="Basic and acidic residues" evidence="26">
    <location>
        <begin position="777"/>
        <end position="815"/>
    </location>
</feature>
<dbReference type="PROSITE" id="PS51192">
    <property type="entry name" value="HELICASE_ATP_BIND_1"/>
    <property type="match status" value="1"/>
</dbReference>
<evidence type="ECO:0000256" key="9">
    <source>
        <dbReference type="ARBA" id="ARBA00022763"/>
    </source>
</evidence>
<dbReference type="InterPro" id="IPR013257">
    <property type="entry name" value="SRI"/>
</dbReference>
<evidence type="ECO:0000313" key="29">
    <source>
        <dbReference type="Proteomes" id="UP000694844"/>
    </source>
</evidence>
<dbReference type="GO" id="GO:0006355">
    <property type="term" value="P:regulation of DNA-templated transcription"/>
    <property type="evidence" value="ECO:0007669"/>
    <property type="project" value="InterPro"/>
</dbReference>
<dbReference type="Pfam" id="PF08236">
    <property type="entry name" value="SRI"/>
    <property type="match status" value="1"/>
</dbReference>
<evidence type="ECO:0000256" key="4">
    <source>
        <dbReference type="ARBA" id="ARBA00022553"/>
    </source>
</evidence>
<dbReference type="GeneID" id="111124294"/>
<dbReference type="Pfam" id="PF16124">
    <property type="entry name" value="RecQ_Zn_bind"/>
    <property type="match status" value="1"/>
</dbReference>
<dbReference type="GO" id="GO:0045934">
    <property type="term" value="P:negative regulation of nucleobase-containing compound metabolic process"/>
    <property type="evidence" value="ECO:0007669"/>
    <property type="project" value="UniProtKB-ARBA"/>
</dbReference>
<organism evidence="29 30">
    <name type="scientific">Crassostrea virginica</name>
    <name type="common">Eastern oyster</name>
    <dbReference type="NCBI Taxonomy" id="6565"/>
    <lineage>
        <taxon>Eukaryota</taxon>
        <taxon>Metazoa</taxon>
        <taxon>Spiralia</taxon>
        <taxon>Lophotrochozoa</taxon>
        <taxon>Mollusca</taxon>
        <taxon>Bivalvia</taxon>
        <taxon>Autobranchia</taxon>
        <taxon>Pteriomorphia</taxon>
        <taxon>Ostreida</taxon>
        <taxon>Ostreoidea</taxon>
        <taxon>Ostreidae</taxon>
        <taxon>Crassostrea</taxon>
    </lineage>
</organism>
<evidence type="ECO:0000256" key="2">
    <source>
        <dbReference type="ARBA" id="ARBA00004642"/>
    </source>
</evidence>
<keyword evidence="17" id="KW-0539">Nucleus</keyword>
<dbReference type="PANTHER" id="PTHR13710">
    <property type="entry name" value="DNA HELICASE RECQ FAMILY MEMBER"/>
    <property type="match status" value="1"/>
</dbReference>
<evidence type="ECO:0000256" key="24">
    <source>
        <dbReference type="ARBA" id="ARBA00078243"/>
    </source>
</evidence>
<dbReference type="InterPro" id="IPR004589">
    <property type="entry name" value="DNA_helicase_ATP-dep_RecQ"/>
</dbReference>
<dbReference type="Pfam" id="PF00271">
    <property type="entry name" value="Helicase_C"/>
    <property type="match status" value="1"/>
</dbReference>
<keyword evidence="14" id="KW-0238">DNA-binding</keyword>
<keyword evidence="29" id="KW-1185">Reference proteome</keyword>
<dbReference type="Gene3D" id="6.10.250.2460">
    <property type="match status" value="1"/>
</dbReference>
<keyword evidence="10" id="KW-0378">Hydrolase</keyword>
<dbReference type="PROSITE" id="PS51194">
    <property type="entry name" value="HELICASE_CTER"/>
    <property type="match status" value="1"/>
</dbReference>
<dbReference type="GO" id="GO:0016787">
    <property type="term" value="F:hydrolase activity"/>
    <property type="evidence" value="ECO:0007669"/>
    <property type="project" value="UniProtKB-KW"/>
</dbReference>
<keyword evidence="8" id="KW-0547">Nucleotide-binding</keyword>
<evidence type="ECO:0000256" key="8">
    <source>
        <dbReference type="ARBA" id="ARBA00022741"/>
    </source>
</evidence>
<proteinExistence type="inferred from homology"/>
<accession>A0A8B8D5A9</accession>
<protein>
    <recommendedName>
        <fullName evidence="22">ATP-dependent DNA helicase Q5</fullName>
        <ecNumber evidence="20">5.6.2.4</ecNumber>
    </recommendedName>
    <alternativeName>
        <fullName evidence="23">DNA 3'-5' helicase RecQ5</fullName>
    </alternativeName>
    <alternativeName>
        <fullName evidence="24">DNA helicase, RecQ-like type 5</fullName>
    </alternativeName>
    <alternativeName>
        <fullName evidence="25">RecQ protein-like 5</fullName>
    </alternativeName>
</protein>
<dbReference type="GO" id="GO:0051301">
    <property type="term" value="P:cell division"/>
    <property type="evidence" value="ECO:0007669"/>
    <property type="project" value="UniProtKB-KW"/>
</dbReference>
<evidence type="ECO:0000256" key="6">
    <source>
        <dbReference type="ARBA" id="ARBA00022705"/>
    </source>
</evidence>
<evidence type="ECO:0000256" key="23">
    <source>
        <dbReference type="ARBA" id="ARBA00076757"/>
    </source>
</evidence>
<keyword evidence="15" id="KW-0234">DNA repair</keyword>
<keyword evidence="16" id="KW-0413">Isomerase</keyword>
<dbReference type="EC" id="5.6.2.4" evidence="20"/>
<evidence type="ECO:0000256" key="3">
    <source>
        <dbReference type="ARBA" id="ARBA00005446"/>
    </source>
</evidence>
<feature type="compositionally biased region" description="Basic and acidic residues" evidence="26">
    <location>
        <begin position="828"/>
        <end position="837"/>
    </location>
</feature>
<evidence type="ECO:0000256" key="12">
    <source>
        <dbReference type="ARBA" id="ARBA00022833"/>
    </source>
</evidence>
<comment type="cofactor">
    <cofactor evidence="1">
        <name>Zn(2+)</name>
        <dbReference type="ChEBI" id="CHEBI:29105"/>
    </cofactor>
</comment>
<evidence type="ECO:0000256" key="15">
    <source>
        <dbReference type="ARBA" id="ARBA00023204"/>
    </source>
</evidence>
<dbReference type="GO" id="GO:0010605">
    <property type="term" value="P:negative regulation of macromolecule metabolic process"/>
    <property type="evidence" value="ECO:0007669"/>
    <property type="project" value="UniProtKB-ARBA"/>
</dbReference>
<evidence type="ECO:0000256" key="18">
    <source>
        <dbReference type="ARBA" id="ARBA00023306"/>
    </source>
</evidence>
<dbReference type="SUPFAM" id="SSF52540">
    <property type="entry name" value="P-loop containing nucleoside triphosphate hydrolases"/>
    <property type="match status" value="1"/>
</dbReference>
<keyword evidence="5" id="KW-0132">Cell division</keyword>
<dbReference type="SMART" id="SM00487">
    <property type="entry name" value="DEXDc"/>
    <property type="match status" value="1"/>
</dbReference>
<evidence type="ECO:0000256" key="13">
    <source>
        <dbReference type="ARBA" id="ARBA00022840"/>
    </source>
</evidence>
<dbReference type="CDD" id="cd18794">
    <property type="entry name" value="SF2_C_RecQ"/>
    <property type="match status" value="1"/>
</dbReference>
<dbReference type="InterPro" id="IPR011545">
    <property type="entry name" value="DEAD/DEAH_box_helicase_dom"/>
</dbReference>
<evidence type="ECO:0000259" key="28">
    <source>
        <dbReference type="PROSITE" id="PS51194"/>
    </source>
</evidence>
<evidence type="ECO:0000256" key="7">
    <source>
        <dbReference type="ARBA" id="ARBA00022723"/>
    </source>
</evidence>
<evidence type="ECO:0000256" key="10">
    <source>
        <dbReference type="ARBA" id="ARBA00022801"/>
    </source>
</evidence>
<dbReference type="KEGG" id="cvn:111124294"/>
<dbReference type="NCBIfam" id="TIGR00614">
    <property type="entry name" value="recQ_fam"/>
    <property type="match status" value="1"/>
</dbReference>
<comment type="subcellular location">
    <subcellularLocation>
        <location evidence="2">Nucleus</location>
        <location evidence="2">Nucleoplasm</location>
    </subcellularLocation>
</comment>
<evidence type="ECO:0000256" key="21">
    <source>
        <dbReference type="ARBA" id="ARBA00049360"/>
    </source>
</evidence>
<dbReference type="GO" id="GO:0005524">
    <property type="term" value="F:ATP binding"/>
    <property type="evidence" value="ECO:0007669"/>
    <property type="project" value="UniProtKB-KW"/>
</dbReference>
<evidence type="ECO:0000313" key="30">
    <source>
        <dbReference type="RefSeq" id="XP_022322855.1"/>
    </source>
</evidence>
<dbReference type="InterPro" id="IPR014001">
    <property type="entry name" value="Helicase_ATP-bd"/>
</dbReference>
<keyword evidence="4" id="KW-0597">Phosphoprotein</keyword>
<evidence type="ECO:0000256" key="20">
    <source>
        <dbReference type="ARBA" id="ARBA00034808"/>
    </source>
</evidence>
<gene>
    <name evidence="30" type="primary">LOC111124294</name>
</gene>
<evidence type="ECO:0000256" key="25">
    <source>
        <dbReference type="ARBA" id="ARBA00084014"/>
    </source>
</evidence>
<dbReference type="InterPro" id="IPR001650">
    <property type="entry name" value="Helicase_C-like"/>
</dbReference>
<dbReference type="Gene3D" id="6.10.250.3140">
    <property type="match status" value="1"/>
</dbReference>
<dbReference type="GO" id="GO:0005737">
    <property type="term" value="C:cytoplasm"/>
    <property type="evidence" value="ECO:0007669"/>
    <property type="project" value="TreeGrafter"/>
</dbReference>
<dbReference type="GO" id="GO:0005654">
    <property type="term" value="C:nucleoplasm"/>
    <property type="evidence" value="ECO:0007669"/>
    <property type="project" value="UniProtKB-SubCell"/>
</dbReference>
<sequence>MVTAMNEKMYEVLKKVFKHEDFKSDLQKRVVKCVLEGKKDVFISMPTGAGKSLCYQLPAVASTGITVVVSPLLALMQDQLEHLQLLNIPAETINSKMTAKQRTKVLGDLNKPRPKTKLLYITPEQAASDGCRTLIEGLVKRQMLKYFIVDEAHCVSQWGHDFRPDYLKLGSFRKIMPNVPCVALTATATAQTVEDIIQNLRLKNPVAKFKTSCFRSNIYYDIVMKDVVHDPIEDLKRFALTALGRETNSEEENSVIENWSEFGCGIVYCRTRDACAEVASRLTNKGIPTKQYHAGLKADIRETVQMDWMEGRFPVIAATISFGMGVDKPNVRFVAHWTIPKSMSGYYQESGRAGRDGDQSYCRMYYSRRERDTVAFLINNELSKYSKNAEAQKIRKKAAESGFDAIVKFCESSDCRHWTIAKYFGDEKPECNKSCDCCAQPKMVEKALEDVQRCAYGSMKKGVPGGAMYTVTDDDIDMYGGGRRGAKRDFDEYSNDEEFSEYHREQEDQEVERRQRCALISKEFQKRKRNAEGEVKTDFAPPSEDCSLREASSQKIPKLTVKIREHCLGMIEEALKNNYIGNYVDIPNKLAKSDYIPKCCAIDVEYNVFKSNKSANVYKASIMKVVNDIKKCTGSKELHSSLIPGSENPCSTDLQTNSTDKQMDQTPTLPDLPVLLEPEKTSLIGNISTSCQSKNNSHSPNLCSNAQCNSPEGETSSLQGSKSFSTQFLKASELMKNMKTPVSDGKSDKCYITPVSKTFSKPPVPKITYFFERAKTVQQKDGESEKDEKSLAETGNTKEEGSFGDDLSARKEIPHRVPKRTVSPSDQRSQETKKPKLDNTSPSSKQLKKTADVVVRYLSPYYKDGLIVSKDIFKSMARVLSHRVQSSCQSEDQAKQECKRLIKELFSKCGKISSEEDFSFWRLNGTIMRITRQLFVSRKSRIKLLLDNLTYKDLPLNAPALSDVDIVKVNERKKHEEKQQSLPPELADDPRFYVPLKHEERKNYRQVPAFLYNNKCRFIEGTKQACVLTKSLRFDGLPENVQQLVDKFEVPNESRLVQKAILKSQLWDSAKELLPRRKDPEYPNFKFNREYGIPLEKKLSMLSFDFFRIAETAVAAKYPQTTKTRRMIFNPSGMATFFKYNESLLSFYVGINAVITSRSMLSPFVPEEQVESNSSGSIPSIYPISPTIDFFKTHNYNLKNSIGFSEISSKFPHTLILLNDNDWSEDERQARALVTAMGVLLAQAKKTFPGIKARLPAPMAVQVVNVSETALNFTYFQLNTVDFDNTEDNVKNFVWFDTNNVLFDKLMPQPWKGDEFKRTRIESLDLDGFKKLLATVGYCADLEESLTQFHDKLIEL</sequence>
<dbReference type="OrthoDB" id="10261556at2759"/>
<dbReference type="SMART" id="SM00490">
    <property type="entry name" value="HELICc"/>
    <property type="match status" value="1"/>
</dbReference>
<dbReference type="GO" id="GO:0043138">
    <property type="term" value="F:3'-5' DNA helicase activity"/>
    <property type="evidence" value="ECO:0007669"/>
    <property type="project" value="UniProtKB-EC"/>
</dbReference>
<evidence type="ECO:0000256" key="16">
    <source>
        <dbReference type="ARBA" id="ARBA00023235"/>
    </source>
</evidence>
<evidence type="ECO:0000256" key="11">
    <source>
        <dbReference type="ARBA" id="ARBA00022806"/>
    </source>
</evidence>
<evidence type="ECO:0000256" key="26">
    <source>
        <dbReference type="SAM" id="MobiDB-lite"/>
    </source>
</evidence>
<dbReference type="GO" id="GO:0005694">
    <property type="term" value="C:chromosome"/>
    <property type="evidence" value="ECO:0007669"/>
    <property type="project" value="InterPro"/>
</dbReference>
<evidence type="ECO:0000256" key="14">
    <source>
        <dbReference type="ARBA" id="ARBA00023125"/>
    </source>
</evidence>
<feature type="region of interest" description="Disordered" evidence="26">
    <location>
        <begin position="777"/>
        <end position="845"/>
    </location>
</feature>
<evidence type="ECO:0000256" key="17">
    <source>
        <dbReference type="ARBA" id="ARBA00023242"/>
    </source>
</evidence>
<dbReference type="GO" id="GO:0009378">
    <property type="term" value="F:four-way junction helicase activity"/>
    <property type="evidence" value="ECO:0007669"/>
    <property type="project" value="TreeGrafter"/>
</dbReference>
<keyword evidence="11" id="KW-0347">Helicase</keyword>
<dbReference type="PANTHER" id="PTHR13710:SF152">
    <property type="entry name" value="ATP-DEPENDENT DNA HELICASE Q5"/>
    <property type="match status" value="1"/>
</dbReference>
<keyword evidence="12" id="KW-0862">Zinc</keyword>
<dbReference type="InterPro" id="IPR027417">
    <property type="entry name" value="P-loop_NTPase"/>
</dbReference>
<keyword evidence="7" id="KW-0479">Metal-binding</keyword>
<evidence type="ECO:0000256" key="5">
    <source>
        <dbReference type="ARBA" id="ARBA00022618"/>
    </source>
</evidence>
<keyword evidence="6" id="KW-0235">DNA replication</keyword>
<dbReference type="Gene3D" id="3.40.50.300">
    <property type="entry name" value="P-loop containing nucleotide triphosphate hydrolases"/>
    <property type="match status" value="2"/>
</dbReference>
<keyword evidence="9" id="KW-0227">DNA damage</keyword>
<dbReference type="InterPro" id="IPR032284">
    <property type="entry name" value="RecQ_Zn-bd"/>
</dbReference>
<reference evidence="30" key="1">
    <citation type="submission" date="2025-08" db="UniProtKB">
        <authorList>
            <consortium name="RefSeq"/>
        </authorList>
    </citation>
    <scope>IDENTIFICATION</scope>
    <source>
        <tissue evidence="30">Whole sample</tissue>
    </source>
</reference>
<name>A0A8B8D5A9_CRAVI</name>
<comment type="catalytic activity">
    <reaction evidence="19">
        <text>Couples ATP hydrolysis with the unwinding of duplex DNA by translocating in the 3'-5' direction.</text>
        <dbReference type="EC" id="5.6.2.4"/>
    </reaction>
</comment>
<feature type="domain" description="Helicase C-terminal" evidence="28">
    <location>
        <begin position="239"/>
        <end position="402"/>
    </location>
</feature>
<feature type="domain" description="Helicase ATP-binding" evidence="27">
    <location>
        <begin position="32"/>
        <end position="206"/>
    </location>
</feature>
<dbReference type="GO" id="GO:0000724">
    <property type="term" value="P:double-strand break repair via homologous recombination"/>
    <property type="evidence" value="ECO:0007669"/>
    <property type="project" value="TreeGrafter"/>
</dbReference>
<dbReference type="Pfam" id="PF00270">
    <property type="entry name" value="DEAD"/>
    <property type="match status" value="1"/>
</dbReference>
<dbReference type="GO" id="GO:0003677">
    <property type="term" value="F:DNA binding"/>
    <property type="evidence" value="ECO:0007669"/>
    <property type="project" value="UniProtKB-KW"/>
</dbReference>
<evidence type="ECO:0000256" key="1">
    <source>
        <dbReference type="ARBA" id="ARBA00001947"/>
    </source>
</evidence>
<dbReference type="GO" id="GO:0046872">
    <property type="term" value="F:metal ion binding"/>
    <property type="evidence" value="ECO:0007669"/>
    <property type="project" value="UniProtKB-KW"/>
</dbReference>
<evidence type="ECO:0000259" key="27">
    <source>
        <dbReference type="PROSITE" id="PS51192"/>
    </source>
</evidence>